<gene>
    <name evidence="2" type="ORF">GCM10009755_29090</name>
</gene>
<comment type="caution">
    <text evidence="2">The sequence shown here is derived from an EMBL/GenBank/DDBJ whole genome shotgun (WGS) entry which is preliminary data.</text>
</comment>
<evidence type="ECO:0000313" key="2">
    <source>
        <dbReference type="EMBL" id="GAA2015515.1"/>
    </source>
</evidence>
<dbReference type="Proteomes" id="UP001500755">
    <property type="component" value="Unassembled WGS sequence"/>
</dbReference>
<reference evidence="2 3" key="1">
    <citation type="journal article" date="2019" name="Int. J. Syst. Evol. Microbiol.">
        <title>The Global Catalogue of Microorganisms (GCM) 10K type strain sequencing project: providing services to taxonomists for standard genome sequencing and annotation.</title>
        <authorList>
            <consortium name="The Broad Institute Genomics Platform"/>
            <consortium name="The Broad Institute Genome Sequencing Center for Infectious Disease"/>
            <person name="Wu L."/>
            <person name="Ma J."/>
        </authorList>
    </citation>
    <scope>NUCLEOTIDE SEQUENCE [LARGE SCALE GENOMIC DNA]</scope>
    <source>
        <strain evidence="2 3">JCM 14546</strain>
    </source>
</reference>
<feature type="region of interest" description="Disordered" evidence="1">
    <location>
        <begin position="1"/>
        <end position="39"/>
    </location>
</feature>
<accession>A0ABN2TNR1</accession>
<keyword evidence="3" id="KW-1185">Reference proteome</keyword>
<evidence type="ECO:0000256" key="1">
    <source>
        <dbReference type="SAM" id="MobiDB-lite"/>
    </source>
</evidence>
<proteinExistence type="predicted"/>
<evidence type="ECO:0000313" key="3">
    <source>
        <dbReference type="Proteomes" id="UP001500755"/>
    </source>
</evidence>
<organism evidence="2 3">
    <name type="scientific">Brevibacterium samyangense</name>
    <dbReference type="NCBI Taxonomy" id="366888"/>
    <lineage>
        <taxon>Bacteria</taxon>
        <taxon>Bacillati</taxon>
        <taxon>Actinomycetota</taxon>
        <taxon>Actinomycetes</taxon>
        <taxon>Micrococcales</taxon>
        <taxon>Brevibacteriaceae</taxon>
        <taxon>Brevibacterium</taxon>
    </lineage>
</organism>
<name>A0ABN2TNR1_9MICO</name>
<dbReference type="EMBL" id="BAAANO010000038">
    <property type="protein sequence ID" value="GAA2015515.1"/>
    <property type="molecule type" value="Genomic_DNA"/>
</dbReference>
<sequence>MQESASAREPGRQAPEQLDSARENRDEHIPMSDTIDGDLDATHTASEQNEVFTEADAFDAFDGLNKAERKAAELIERSGFFAVDWYQLQRGQEFSTAHEAIADFVLDGAELGLAPHPLFVHSWITRDLAGRRRPLDVLVEYLENPDVARRTSTHPLFDASAFPGHVRNAANPLATFLATSTPDTPLPYDADRLGLPEGLTLRLVEEAATAALVEWTMREEHLPGLLPDPGVPLAVDSLPALTAEAKATFVVVLEESPNDFRQVYEHIAGPRAVQRFGAWEMLVLDPYRVEDAEAVVGHIASRDPRVRYLATNARTRSGAVSESVSEMTGTAVFFTRPGLVWEEAFTRSALAAIASGEPAIRSVDQDGVPLFSRLRDAILPGTVVSTEALRQATIDPELREAAGVDLVYRVMEGEELPSFLEGENIAVVEAGEFPVPALQSPLEHALVLDRWHAEESAPVEPGTAGLVVLGLTPRGFERVAVTAATFEPEQDELEVLVLAESTEWSDALLFSALTLAARNTTVVDGSTNRAVLLNCAIRSATASTLVITHPDYSLEDGEADWSNVIAEVETTGTVTHPLVLDDHESIVDAGSFYPGGAAEPAPLLAGRARHSVQIDVRTPVPTSGFPLVARTADIRRAGGFSPLLGDLWLAEDLIRRMPTGSVELRTDVVARTGGRPALPHVDRTRALAYFRERRGGARGTGAAEELFDAWDVTPLDTGTVAWADTSHSDAWGAQTWIDGRVQVSERGESRTWLILPRRTGTDVHGPAGALDFAESLAAALRAQGQKAVVQDPRSTGWTARADVVVDLDGTVGQPLPTGATTVLWATDNMDRVDIRRARGFDLAYAAAPLWAEKVSALESLDVKPLLLCTDPQVFPFDAGSPFSRTSRVVNVGERKPWRQVSVHGTLQNLAAARFLTVYGSGWTGHVPPQFIAPGPETAEDLLDIYRSAFYVTVDHRPELRDLGFVSSQVFDVLSAGGHLLMDDVHGIDELFGGQVARYRNRVELGWAYGLEWVCYYPTPEGQARLAAEIAERHSFAARAKTLVEDVRALPRL</sequence>
<protein>
    <submittedName>
        <fullName evidence="2">Uncharacterized protein</fullName>
    </submittedName>
</protein>
<feature type="compositionally biased region" description="Basic and acidic residues" evidence="1">
    <location>
        <begin position="19"/>
        <end position="30"/>
    </location>
</feature>